<feature type="domain" description="Potassium channel" evidence="2">
    <location>
        <begin position="168"/>
        <end position="220"/>
    </location>
</feature>
<dbReference type="RefSeq" id="WP_408178685.1">
    <property type="nucleotide sequence ID" value="NZ_JAQQEZ010000015.1"/>
</dbReference>
<protein>
    <submittedName>
        <fullName evidence="3">Ion channel</fullName>
    </submittedName>
</protein>
<comment type="caution">
    <text evidence="3">The sequence shown here is derived from an EMBL/GenBank/DDBJ whole genome shotgun (WGS) entry which is preliminary data.</text>
</comment>
<dbReference type="InterPro" id="IPR013099">
    <property type="entry name" value="K_chnl_dom"/>
</dbReference>
<keyword evidence="1" id="KW-0472">Membrane</keyword>
<evidence type="ECO:0000313" key="3">
    <source>
        <dbReference type="EMBL" id="MFM0003672.1"/>
    </source>
</evidence>
<reference evidence="3 4" key="1">
    <citation type="journal article" date="2024" name="Chem. Sci.">
        <title>Discovery of megapolipeptins by genome mining of a Burkholderiales bacteria collection.</title>
        <authorList>
            <person name="Paulo B.S."/>
            <person name="Recchia M.J.J."/>
            <person name="Lee S."/>
            <person name="Fergusson C.H."/>
            <person name="Romanowski S.B."/>
            <person name="Hernandez A."/>
            <person name="Krull N."/>
            <person name="Liu D.Y."/>
            <person name="Cavanagh H."/>
            <person name="Bos A."/>
            <person name="Gray C.A."/>
            <person name="Murphy B.T."/>
            <person name="Linington R.G."/>
            <person name="Eustaquio A.S."/>
        </authorList>
    </citation>
    <scope>NUCLEOTIDE SEQUENCE [LARGE SCALE GENOMIC DNA]</scope>
    <source>
        <strain evidence="3 4">RL17-350-BIC-A</strain>
    </source>
</reference>
<keyword evidence="1" id="KW-0812">Transmembrane</keyword>
<dbReference type="Gene3D" id="1.10.287.70">
    <property type="match status" value="1"/>
</dbReference>
<proteinExistence type="predicted"/>
<feature type="transmembrane region" description="Helical" evidence="1">
    <location>
        <begin position="174"/>
        <end position="196"/>
    </location>
</feature>
<keyword evidence="1" id="KW-1133">Transmembrane helix</keyword>
<evidence type="ECO:0000259" key="2">
    <source>
        <dbReference type="Pfam" id="PF07885"/>
    </source>
</evidence>
<dbReference type="SUPFAM" id="SSF81324">
    <property type="entry name" value="Voltage-gated potassium channels"/>
    <property type="match status" value="1"/>
</dbReference>
<organism evidence="3 4">
    <name type="scientific">Paraburkholderia dipogonis</name>
    <dbReference type="NCBI Taxonomy" id="1211383"/>
    <lineage>
        <taxon>Bacteria</taxon>
        <taxon>Pseudomonadati</taxon>
        <taxon>Pseudomonadota</taxon>
        <taxon>Betaproteobacteria</taxon>
        <taxon>Burkholderiales</taxon>
        <taxon>Burkholderiaceae</taxon>
        <taxon>Paraburkholderia</taxon>
    </lineage>
</organism>
<feature type="transmembrane region" description="Helical" evidence="1">
    <location>
        <begin position="70"/>
        <end position="89"/>
    </location>
</feature>
<feature type="transmembrane region" description="Helical" evidence="1">
    <location>
        <begin position="101"/>
        <end position="121"/>
    </location>
</feature>
<keyword evidence="4" id="KW-1185">Reference proteome</keyword>
<evidence type="ECO:0000313" key="4">
    <source>
        <dbReference type="Proteomes" id="UP001629230"/>
    </source>
</evidence>
<dbReference type="Pfam" id="PF07885">
    <property type="entry name" value="Ion_trans_2"/>
    <property type="match status" value="1"/>
</dbReference>
<dbReference type="EMBL" id="JAQQEZ010000015">
    <property type="protein sequence ID" value="MFM0003672.1"/>
    <property type="molecule type" value="Genomic_DNA"/>
</dbReference>
<feature type="transmembrane region" description="Helical" evidence="1">
    <location>
        <begin position="133"/>
        <end position="154"/>
    </location>
</feature>
<name>A0ABW9ASX5_9BURK</name>
<feature type="transmembrane region" description="Helical" evidence="1">
    <location>
        <begin position="20"/>
        <end position="40"/>
    </location>
</feature>
<dbReference type="Proteomes" id="UP001629230">
    <property type="component" value="Unassembled WGS sequence"/>
</dbReference>
<sequence length="233" mass="24488">MTYIQRWRERAARLRNGGMVILLVLLIITVFVLPVVVTSNSVIDRIAQDVLLSSILVCGVAAAPGRSKGLAWIALVMFVAIVVRWIGWLSPNGSGLPIRDAVGILSLTLLGALMGTQVFGAGTVTRDRIGGAVALYMLVGLVWADAYQLISIVVPGSFVGISAHDASVARSTLVYFSFVTLTTVGYGDITPVAHVARSLSNLEALIGQLYPAIVLARLVSLQVAGSGSGSNKS</sequence>
<gene>
    <name evidence="3" type="ORF">PQR57_21880</name>
</gene>
<evidence type="ECO:0000256" key="1">
    <source>
        <dbReference type="SAM" id="Phobius"/>
    </source>
</evidence>
<accession>A0ABW9ASX5</accession>